<dbReference type="InterPro" id="IPR004821">
    <property type="entry name" value="Cyt_trans-like"/>
</dbReference>
<dbReference type="GO" id="GO:0004515">
    <property type="term" value="F:nicotinate-nucleotide adenylyltransferase activity"/>
    <property type="evidence" value="ECO:0007669"/>
    <property type="project" value="UniProtKB-UniRule"/>
</dbReference>
<dbReference type="InterPro" id="IPR005248">
    <property type="entry name" value="NadD/NMNAT"/>
</dbReference>
<organism evidence="13 14">
    <name type="scientific">Sandaracinomonas limnophila</name>
    <dbReference type="NCBI Taxonomy" id="1862386"/>
    <lineage>
        <taxon>Bacteria</taxon>
        <taxon>Pseudomonadati</taxon>
        <taxon>Bacteroidota</taxon>
        <taxon>Cytophagia</taxon>
        <taxon>Cytophagales</taxon>
        <taxon>Flectobacillaceae</taxon>
        <taxon>Sandaracinomonas</taxon>
    </lineage>
</organism>
<dbReference type="NCBIfam" id="TIGR00125">
    <property type="entry name" value="cyt_tran_rel"/>
    <property type="match status" value="1"/>
</dbReference>
<protein>
    <recommendedName>
        <fullName evidence="11">Probable nicotinate-nucleotide adenylyltransferase</fullName>
        <ecNumber evidence="11">2.7.7.18</ecNumber>
    </recommendedName>
    <alternativeName>
        <fullName evidence="11">Deamido-NAD(+) diphosphorylase</fullName>
    </alternativeName>
    <alternativeName>
        <fullName evidence="11">Deamido-NAD(+) pyrophosphorylase</fullName>
    </alternativeName>
    <alternativeName>
        <fullName evidence="11">Nicotinate mononucleotide adenylyltransferase</fullName>
        <shortName evidence="11">NaMN adenylyltransferase</shortName>
    </alternativeName>
</protein>
<dbReference type="SUPFAM" id="SSF52374">
    <property type="entry name" value="Nucleotidylyl transferase"/>
    <property type="match status" value="1"/>
</dbReference>
<dbReference type="NCBIfam" id="NF000840">
    <property type="entry name" value="PRK00071.1-3"/>
    <property type="match status" value="1"/>
</dbReference>
<reference evidence="13 14" key="1">
    <citation type="submission" date="2019-01" db="EMBL/GenBank/DDBJ databases">
        <authorList>
            <person name="Chen W.-M."/>
        </authorList>
    </citation>
    <scope>NUCLEOTIDE SEQUENCE [LARGE SCALE GENOMIC DNA]</scope>
    <source>
        <strain evidence="13 14">FSY-15</strain>
    </source>
</reference>
<evidence type="ECO:0000259" key="12">
    <source>
        <dbReference type="Pfam" id="PF01467"/>
    </source>
</evidence>
<evidence type="ECO:0000256" key="2">
    <source>
        <dbReference type="ARBA" id="ARBA00005019"/>
    </source>
</evidence>
<keyword evidence="14" id="KW-1185">Reference proteome</keyword>
<dbReference type="CDD" id="cd02165">
    <property type="entry name" value="NMNAT"/>
    <property type="match status" value="1"/>
</dbReference>
<dbReference type="PANTHER" id="PTHR39321">
    <property type="entry name" value="NICOTINATE-NUCLEOTIDE ADENYLYLTRANSFERASE-RELATED"/>
    <property type="match status" value="1"/>
</dbReference>
<dbReference type="GO" id="GO:0009435">
    <property type="term" value="P:NAD+ biosynthetic process"/>
    <property type="evidence" value="ECO:0007669"/>
    <property type="project" value="UniProtKB-UniRule"/>
</dbReference>
<dbReference type="EMBL" id="SACY01000002">
    <property type="protein sequence ID" value="RVU25796.1"/>
    <property type="molecule type" value="Genomic_DNA"/>
</dbReference>
<dbReference type="AlphaFoldDB" id="A0A437PU72"/>
<dbReference type="NCBIfam" id="TIGR00482">
    <property type="entry name" value="nicotinate (nicotinamide) nucleotide adenylyltransferase"/>
    <property type="match status" value="1"/>
</dbReference>
<dbReference type="HAMAP" id="MF_00244">
    <property type="entry name" value="NaMN_adenylyltr"/>
    <property type="match status" value="1"/>
</dbReference>
<evidence type="ECO:0000313" key="13">
    <source>
        <dbReference type="EMBL" id="RVU25796.1"/>
    </source>
</evidence>
<dbReference type="UniPathway" id="UPA00253">
    <property type="reaction ID" value="UER00332"/>
</dbReference>
<dbReference type="OrthoDB" id="5295945at2"/>
<evidence type="ECO:0000256" key="1">
    <source>
        <dbReference type="ARBA" id="ARBA00002324"/>
    </source>
</evidence>
<keyword evidence="9 11" id="KW-0520">NAD</keyword>
<evidence type="ECO:0000256" key="8">
    <source>
        <dbReference type="ARBA" id="ARBA00022840"/>
    </source>
</evidence>
<keyword evidence="5 11" id="KW-0808">Transferase</keyword>
<evidence type="ECO:0000256" key="7">
    <source>
        <dbReference type="ARBA" id="ARBA00022741"/>
    </source>
</evidence>
<dbReference type="EC" id="2.7.7.18" evidence="11"/>
<keyword evidence="8 11" id="KW-0067">ATP-binding</keyword>
<dbReference type="Proteomes" id="UP000282832">
    <property type="component" value="Unassembled WGS sequence"/>
</dbReference>
<evidence type="ECO:0000256" key="3">
    <source>
        <dbReference type="ARBA" id="ARBA00009014"/>
    </source>
</evidence>
<evidence type="ECO:0000256" key="6">
    <source>
        <dbReference type="ARBA" id="ARBA00022695"/>
    </source>
</evidence>
<name>A0A437PU72_9BACT</name>
<dbReference type="Pfam" id="PF01467">
    <property type="entry name" value="CTP_transf_like"/>
    <property type="match status" value="1"/>
</dbReference>
<feature type="domain" description="Cytidyltransferase-like" evidence="12">
    <location>
        <begin position="5"/>
        <end position="162"/>
    </location>
</feature>
<accession>A0A437PU72</accession>
<evidence type="ECO:0000256" key="4">
    <source>
        <dbReference type="ARBA" id="ARBA00022642"/>
    </source>
</evidence>
<evidence type="ECO:0000256" key="10">
    <source>
        <dbReference type="ARBA" id="ARBA00048721"/>
    </source>
</evidence>
<dbReference type="RefSeq" id="WP_127803009.1">
    <property type="nucleotide sequence ID" value="NZ_SACY01000002.1"/>
</dbReference>
<dbReference type="PANTHER" id="PTHR39321:SF3">
    <property type="entry name" value="PHOSPHOPANTETHEINE ADENYLYLTRANSFERASE"/>
    <property type="match status" value="1"/>
</dbReference>
<dbReference type="InterPro" id="IPR014729">
    <property type="entry name" value="Rossmann-like_a/b/a_fold"/>
</dbReference>
<comment type="pathway">
    <text evidence="2 11">Cofactor biosynthesis; NAD(+) biosynthesis; deamido-NAD(+) from nicotinate D-ribonucleotide: step 1/1.</text>
</comment>
<proteinExistence type="inferred from homology"/>
<comment type="function">
    <text evidence="1 11">Catalyzes the reversible adenylation of nicotinate mononucleotide (NaMN) to nicotinic acid adenine dinucleotide (NaAD).</text>
</comment>
<dbReference type="Gene3D" id="3.40.50.620">
    <property type="entry name" value="HUPs"/>
    <property type="match status" value="1"/>
</dbReference>
<keyword evidence="6 11" id="KW-0548">Nucleotidyltransferase</keyword>
<dbReference type="GO" id="GO:0005524">
    <property type="term" value="F:ATP binding"/>
    <property type="evidence" value="ECO:0007669"/>
    <property type="project" value="UniProtKB-KW"/>
</dbReference>
<comment type="similarity">
    <text evidence="3 11">Belongs to the NadD family.</text>
</comment>
<evidence type="ECO:0000256" key="9">
    <source>
        <dbReference type="ARBA" id="ARBA00023027"/>
    </source>
</evidence>
<comment type="catalytic activity">
    <reaction evidence="10 11">
        <text>nicotinate beta-D-ribonucleotide + ATP + H(+) = deamido-NAD(+) + diphosphate</text>
        <dbReference type="Rhea" id="RHEA:22860"/>
        <dbReference type="ChEBI" id="CHEBI:15378"/>
        <dbReference type="ChEBI" id="CHEBI:30616"/>
        <dbReference type="ChEBI" id="CHEBI:33019"/>
        <dbReference type="ChEBI" id="CHEBI:57502"/>
        <dbReference type="ChEBI" id="CHEBI:58437"/>
        <dbReference type="EC" id="2.7.7.18"/>
    </reaction>
</comment>
<gene>
    <name evidence="11" type="primary">nadD</name>
    <name evidence="13" type="ORF">EOJ36_05095</name>
</gene>
<keyword evidence="7 11" id="KW-0547">Nucleotide-binding</keyword>
<keyword evidence="4 11" id="KW-0662">Pyridine nucleotide biosynthesis</keyword>
<comment type="caution">
    <text evidence="13">The sequence shown here is derived from an EMBL/GenBank/DDBJ whole genome shotgun (WGS) entry which is preliminary data.</text>
</comment>
<evidence type="ECO:0000256" key="11">
    <source>
        <dbReference type="HAMAP-Rule" id="MF_00244"/>
    </source>
</evidence>
<sequence>MKIGLFFGSFNPIHHGHLMVAQAVLNQTDCQQIWFVISPQNPHKKSSSLLHEFDRMDMVDVAIADQYQFKSCDIEFNLPRPSYTIDTLAHLSEKYPQHEFRLIMGGDNLESFKSWKNFDKILDYFGLIVYPRGEKKQSDLWDHSSVQVIQAPFLHISATYIRDCIKQERSIKYLLPDKVIALIKQKKFYL</sequence>
<evidence type="ECO:0000313" key="14">
    <source>
        <dbReference type="Proteomes" id="UP000282832"/>
    </source>
</evidence>
<evidence type="ECO:0000256" key="5">
    <source>
        <dbReference type="ARBA" id="ARBA00022679"/>
    </source>
</evidence>